<evidence type="ECO:0000259" key="2">
    <source>
        <dbReference type="Pfam" id="PF10276"/>
    </source>
</evidence>
<evidence type="ECO:0000256" key="1">
    <source>
        <dbReference type="SAM" id="MobiDB-lite"/>
    </source>
</evidence>
<feature type="domain" description="Zinc finger CHCC-type" evidence="2">
    <location>
        <begin position="48"/>
        <end position="83"/>
    </location>
</feature>
<evidence type="ECO:0000313" key="4">
    <source>
        <dbReference type="Proteomes" id="UP000238801"/>
    </source>
</evidence>
<dbReference type="AlphaFoldDB" id="A0A2T0X1B6"/>
<dbReference type="Pfam" id="PF10276">
    <property type="entry name" value="zf-CHCC"/>
    <property type="match status" value="1"/>
</dbReference>
<accession>A0A2T0X1B6</accession>
<feature type="region of interest" description="Disordered" evidence="1">
    <location>
        <begin position="1"/>
        <end position="39"/>
    </location>
</feature>
<keyword evidence="4" id="KW-1185">Reference proteome</keyword>
<feature type="region of interest" description="Disordered" evidence="1">
    <location>
        <begin position="87"/>
        <end position="116"/>
    </location>
</feature>
<dbReference type="Proteomes" id="UP000238801">
    <property type="component" value="Unassembled WGS sequence"/>
</dbReference>
<feature type="compositionally biased region" description="Basic and acidic residues" evidence="1">
    <location>
        <begin position="105"/>
        <end position="116"/>
    </location>
</feature>
<evidence type="ECO:0000313" key="3">
    <source>
        <dbReference type="EMBL" id="PRY92738.1"/>
    </source>
</evidence>
<protein>
    <submittedName>
        <fullName evidence="3">Putative Zn-finger protein</fullName>
    </submittedName>
</protein>
<reference evidence="3 4" key="1">
    <citation type="submission" date="2018-03" db="EMBL/GenBank/DDBJ databases">
        <title>Genomic Encyclopedia of Archaeal and Bacterial Type Strains, Phase II (KMG-II): from individual species to whole genera.</title>
        <authorList>
            <person name="Goeker M."/>
        </authorList>
    </citation>
    <scope>NUCLEOTIDE SEQUENCE [LARGE SCALE GENOMIC DNA]</scope>
    <source>
        <strain evidence="3 4">DSM 29318</strain>
    </source>
</reference>
<proteinExistence type="predicted"/>
<dbReference type="EMBL" id="PVTT01000002">
    <property type="protein sequence ID" value="PRY92738.1"/>
    <property type="molecule type" value="Genomic_DNA"/>
</dbReference>
<sequence length="116" mass="11977">MAQHPSATTNADGTPRIEPPRGAAPRPAPDPKPADYGVPETEVVTALRVACDGGEGALGHPRVWLQIDDSIGWVECGYCDKRYVLAGHDPAPGSNVSVGGAGFGDRTDGDGLDEKA</sequence>
<organism evidence="3 4">
    <name type="scientific">Hasllibacter halocynthiae</name>
    <dbReference type="NCBI Taxonomy" id="595589"/>
    <lineage>
        <taxon>Bacteria</taxon>
        <taxon>Pseudomonadati</taxon>
        <taxon>Pseudomonadota</taxon>
        <taxon>Alphaproteobacteria</taxon>
        <taxon>Rhodobacterales</taxon>
        <taxon>Roseobacteraceae</taxon>
        <taxon>Hasllibacter</taxon>
    </lineage>
</organism>
<feature type="compositionally biased region" description="Polar residues" evidence="1">
    <location>
        <begin position="1"/>
        <end position="12"/>
    </location>
</feature>
<dbReference type="InterPro" id="IPR019401">
    <property type="entry name" value="Znf_CHCC"/>
</dbReference>
<comment type="caution">
    <text evidence="3">The sequence shown here is derived from an EMBL/GenBank/DDBJ whole genome shotgun (WGS) entry which is preliminary data.</text>
</comment>
<name>A0A2T0X1B6_9RHOB</name>
<gene>
    <name evidence="3" type="ORF">BCF33_1592</name>
</gene>
<dbReference type="Gene3D" id="2.60.260.40">
    <property type="entry name" value="q5lls5 like domains"/>
    <property type="match status" value="1"/>
</dbReference>